<keyword evidence="2" id="KW-1185">Reference proteome</keyword>
<gene>
    <name evidence="1" type="ORF">L1987_08798</name>
</gene>
<proteinExistence type="predicted"/>
<evidence type="ECO:0000313" key="1">
    <source>
        <dbReference type="EMBL" id="KAI3821236.1"/>
    </source>
</evidence>
<reference evidence="2" key="1">
    <citation type="journal article" date="2022" name="Mol. Ecol. Resour.">
        <title>The genomes of chicory, endive, great burdock and yacon provide insights into Asteraceae palaeo-polyploidization history and plant inulin production.</title>
        <authorList>
            <person name="Fan W."/>
            <person name="Wang S."/>
            <person name="Wang H."/>
            <person name="Wang A."/>
            <person name="Jiang F."/>
            <person name="Liu H."/>
            <person name="Zhao H."/>
            <person name="Xu D."/>
            <person name="Zhang Y."/>
        </authorList>
    </citation>
    <scope>NUCLEOTIDE SEQUENCE [LARGE SCALE GENOMIC DNA]</scope>
    <source>
        <strain evidence="2">cv. Yunnan</strain>
    </source>
</reference>
<accession>A0ACB9JNE9</accession>
<dbReference type="EMBL" id="CM042020">
    <property type="protein sequence ID" value="KAI3821236.1"/>
    <property type="molecule type" value="Genomic_DNA"/>
</dbReference>
<organism evidence="1 2">
    <name type="scientific">Smallanthus sonchifolius</name>
    <dbReference type="NCBI Taxonomy" id="185202"/>
    <lineage>
        <taxon>Eukaryota</taxon>
        <taxon>Viridiplantae</taxon>
        <taxon>Streptophyta</taxon>
        <taxon>Embryophyta</taxon>
        <taxon>Tracheophyta</taxon>
        <taxon>Spermatophyta</taxon>
        <taxon>Magnoliopsida</taxon>
        <taxon>eudicotyledons</taxon>
        <taxon>Gunneridae</taxon>
        <taxon>Pentapetalae</taxon>
        <taxon>asterids</taxon>
        <taxon>campanulids</taxon>
        <taxon>Asterales</taxon>
        <taxon>Asteraceae</taxon>
        <taxon>Asteroideae</taxon>
        <taxon>Heliantheae alliance</taxon>
        <taxon>Millerieae</taxon>
        <taxon>Smallanthus</taxon>
    </lineage>
</organism>
<dbReference type="Proteomes" id="UP001056120">
    <property type="component" value="Linkage Group LG03"/>
</dbReference>
<comment type="caution">
    <text evidence="1">The sequence shown here is derived from an EMBL/GenBank/DDBJ whole genome shotgun (WGS) entry which is preliminary data.</text>
</comment>
<evidence type="ECO:0000313" key="2">
    <source>
        <dbReference type="Proteomes" id="UP001056120"/>
    </source>
</evidence>
<reference evidence="1 2" key="2">
    <citation type="journal article" date="2022" name="Mol. Ecol. Resour.">
        <title>The genomes of chicory, endive, great burdock and yacon provide insights into Asteraceae paleo-polyploidization history and plant inulin production.</title>
        <authorList>
            <person name="Fan W."/>
            <person name="Wang S."/>
            <person name="Wang H."/>
            <person name="Wang A."/>
            <person name="Jiang F."/>
            <person name="Liu H."/>
            <person name="Zhao H."/>
            <person name="Xu D."/>
            <person name="Zhang Y."/>
        </authorList>
    </citation>
    <scope>NUCLEOTIDE SEQUENCE [LARGE SCALE GENOMIC DNA]</scope>
    <source>
        <strain evidence="2">cv. Yunnan</strain>
        <tissue evidence="1">Leaves</tissue>
    </source>
</reference>
<sequence length="230" mass="26137">MLAQPSGHDPTPSTSNKTSLSNSISIDRTPSPSPKRKKVQQSPPRLQSTQPTVEQRAPQHVLVKPTRRSKSVRGPSQPHMQKLPSKPPKSLKRKRSYTPISSSQDEDIPLKPTSKGDNLTEVAMENNKLLKQILLTLAALTTSTPTKVPTNATKKGENNIVKWFFDQQQKSIFIQREDRRIENLKAYDSQSTNSLRIFSALDKKWLLKKILKMLMRFLMLKRCNPELEAF</sequence>
<protein>
    <submittedName>
        <fullName evidence="1">Uncharacterized protein</fullName>
    </submittedName>
</protein>
<name>A0ACB9JNE9_9ASTR</name>